<dbReference type="InterPro" id="IPR027304">
    <property type="entry name" value="Trigger_fact/SurA_dom_sf"/>
</dbReference>
<evidence type="ECO:0000256" key="2">
    <source>
        <dbReference type="SAM" id="Phobius"/>
    </source>
</evidence>
<keyword evidence="4" id="KW-1185">Reference proteome</keyword>
<feature type="transmembrane region" description="Helical" evidence="2">
    <location>
        <begin position="39"/>
        <end position="61"/>
    </location>
</feature>
<organism evidence="3 4">
    <name type="scientific">Lysinibacillus composti</name>
    <dbReference type="NCBI Taxonomy" id="720633"/>
    <lineage>
        <taxon>Bacteria</taxon>
        <taxon>Bacillati</taxon>
        <taxon>Bacillota</taxon>
        <taxon>Bacilli</taxon>
        <taxon>Bacillales</taxon>
        <taxon>Bacillaceae</taxon>
        <taxon>Lysinibacillus</taxon>
    </lineage>
</organism>
<dbReference type="OrthoDB" id="2730263at2"/>
<dbReference type="AlphaFoldDB" id="A0A3N9UAZ1"/>
<dbReference type="InterPro" id="IPR021598">
    <property type="entry name" value="DUF3221"/>
</dbReference>
<evidence type="ECO:0000313" key="4">
    <source>
        <dbReference type="Proteomes" id="UP000274033"/>
    </source>
</evidence>
<dbReference type="Pfam" id="PF11518">
    <property type="entry name" value="DUF3221"/>
    <property type="match status" value="1"/>
</dbReference>
<reference evidence="3 4" key="1">
    <citation type="journal article" date="2013" name="J. Microbiol.">
        <title>Lysinibacillus chungkukjangi sp. nov., isolated from Chungkukjang, Korean fermented soybean food.</title>
        <authorList>
            <person name="Kim S.J."/>
            <person name="Jang Y.H."/>
            <person name="Hamada M."/>
            <person name="Ahn J.H."/>
            <person name="Weon H.Y."/>
            <person name="Suzuki K."/>
            <person name="Whang K.S."/>
            <person name="Kwon S.W."/>
        </authorList>
    </citation>
    <scope>NUCLEOTIDE SEQUENCE [LARGE SCALE GENOMIC DNA]</scope>
    <source>
        <strain evidence="3 4">MCCC 1A12701</strain>
    </source>
</reference>
<name>A0A3N9UAZ1_9BACI</name>
<protein>
    <submittedName>
        <fullName evidence="3">Uncharacterized protein</fullName>
    </submittedName>
</protein>
<feature type="coiled-coil region" evidence="1">
    <location>
        <begin position="139"/>
        <end position="166"/>
    </location>
</feature>
<dbReference type="RefSeq" id="WP_124766263.1">
    <property type="nucleotide sequence ID" value="NZ_JAFBDY010000016.1"/>
</dbReference>
<proteinExistence type="predicted"/>
<dbReference type="EMBL" id="RRCT01000017">
    <property type="protein sequence ID" value="RQW73663.1"/>
    <property type="molecule type" value="Genomic_DNA"/>
</dbReference>
<sequence>MNELKKGLIRAAGDLSESKETVRKRLYERNKNPRQKTMFLARTLTAIVTISILFIVANILMKDEELATATPFDESYYEVHYAITKAFDFSRDEELIKQNAYEQYEAKLAYYAYALSLGYEISDSDIKKMEEDLLVGNGMERYEEYKQHLLQEANISEEDYMEYEKANAPFLVAQNMLQDHFMALFPKINDVLAKSLAYKHAIPYFQDAYAEDIKQFKETHSIVDNGYPGEGVPSVGRIVALEDNMFLVVEDATVEDIRTMDQAAIVKKYHQGVWYPQDGTPELSVGDLVEVYTKTKLTSQLPFLADIWDFNMLEEYDENAPTTEPISLQVSPENETKLRVLLSMIRWEDKEVSMSRMPEYTLDFKGETYNLWTTPSHSNITIIPSSGGRYKSLSEERSKELAEILGLE</sequence>
<keyword evidence="2" id="KW-0472">Membrane</keyword>
<evidence type="ECO:0000313" key="3">
    <source>
        <dbReference type="EMBL" id="RQW73663.1"/>
    </source>
</evidence>
<comment type="caution">
    <text evidence="3">The sequence shown here is derived from an EMBL/GenBank/DDBJ whole genome shotgun (WGS) entry which is preliminary data.</text>
</comment>
<gene>
    <name evidence="3" type="ORF">EBB45_15550</name>
</gene>
<keyword evidence="2" id="KW-1133">Transmembrane helix</keyword>
<evidence type="ECO:0000256" key="1">
    <source>
        <dbReference type="SAM" id="Coils"/>
    </source>
</evidence>
<dbReference type="Proteomes" id="UP000274033">
    <property type="component" value="Unassembled WGS sequence"/>
</dbReference>
<accession>A0A3N9UAZ1</accession>
<keyword evidence="1" id="KW-0175">Coiled coil</keyword>
<dbReference type="SUPFAM" id="SSF109998">
    <property type="entry name" value="Triger factor/SurA peptide-binding domain-like"/>
    <property type="match status" value="1"/>
</dbReference>
<keyword evidence="2" id="KW-0812">Transmembrane</keyword>